<dbReference type="CDD" id="cd16936">
    <property type="entry name" value="HATPase_RsbW-like"/>
    <property type="match status" value="1"/>
</dbReference>
<dbReference type="SUPFAM" id="SSF55781">
    <property type="entry name" value="GAF domain-like"/>
    <property type="match status" value="1"/>
</dbReference>
<dbReference type="InterPro" id="IPR052016">
    <property type="entry name" value="Bact_Sigma-Reg"/>
</dbReference>
<dbReference type="SMART" id="SM00065">
    <property type="entry name" value="GAF"/>
    <property type="match status" value="1"/>
</dbReference>
<evidence type="ECO:0000256" key="1">
    <source>
        <dbReference type="ARBA" id="ARBA00022801"/>
    </source>
</evidence>
<name>A0ABR5F540_9ACTN</name>
<dbReference type="SMART" id="SM00331">
    <property type="entry name" value="PP2C_SIG"/>
    <property type="match status" value="1"/>
</dbReference>
<evidence type="ECO:0000313" key="4">
    <source>
        <dbReference type="Proteomes" id="UP000035425"/>
    </source>
</evidence>
<dbReference type="SUPFAM" id="SSF55785">
    <property type="entry name" value="PYP-like sensor domain (PAS domain)"/>
    <property type="match status" value="2"/>
</dbReference>
<dbReference type="PROSITE" id="PS50112">
    <property type="entry name" value="PAS"/>
    <property type="match status" value="1"/>
</dbReference>
<dbReference type="Pfam" id="PF08448">
    <property type="entry name" value="PAS_4"/>
    <property type="match status" value="1"/>
</dbReference>
<dbReference type="InterPro" id="IPR013767">
    <property type="entry name" value="PAS_fold"/>
</dbReference>
<reference evidence="3 4" key="1">
    <citation type="submission" date="2014-12" db="EMBL/GenBank/DDBJ databases">
        <title>Frankia sp. BMG5.1 draft genome.</title>
        <authorList>
            <person name="Gtari M."/>
            <person name="Ghodhbane-Gtari F."/>
            <person name="Nouioui I."/>
            <person name="Ktari A."/>
            <person name="Hezbri K."/>
            <person name="Mimouni W."/>
            <person name="Sbissi I."/>
            <person name="Ayari A."/>
            <person name="Yamanaka T."/>
            <person name="Normand P."/>
            <person name="Tisa L.S."/>
            <person name="Boudabous A."/>
        </authorList>
    </citation>
    <scope>NUCLEOTIDE SEQUENCE [LARGE SCALE GENOMIC DNA]</scope>
    <source>
        <strain evidence="3 4">BMG5.1</strain>
    </source>
</reference>
<dbReference type="Gene3D" id="3.60.40.10">
    <property type="entry name" value="PPM-type phosphatase domain"/>
    <property type="match status" value="1"/>
</dbReference>
<proteinExistence type="predicted"/>
<dbReference type="EMBL" id="JWIO01000011">
    <property type="protein sequence ID" value="KLL11794.1"/>
    <property type="molecule type" value="Genomic_DNA"/>
</dbReference>
<dbReference type="InterPro" id="IPR013656">
    <property type="entry name" value="PAS_4"/>
</dbReference>
<dbReference type="InterPro" id="IPR036457">
    <property type="entry name" value="PPM-type-like_dom_sf"/>
</dbReference>
<comment type="caution">
    <text evidence="3">The sequence shown here is derived from an EMBL/GenBank/DDBJ whole genome shotgun (WGS) entry which is preliminary data.</text>
</comment>
<keyword evidence="1" id="KW-0378">Hydrolase</keyword>
<dbReference type="Gene3D" id="3.30.450.40">
    <property type="match status" value="1"/>
</dbReference>
<dbReference type="Gene3D" id="3.30.450.20">
    <property type="entry name" value="PAS domain"/>
    <property type="match status" value="2"/>
</dbReference>
<dbReference type="InterPro" id="IPR029016">
    <property type="entry name" value="GAF-like_dom_sf"/>
</dbReference>
<dbReference type="InterPro" id="IPR001932">
    <property type="entry name" value="PPM-type_phosphatase-like_dom"/>
</dbReference>
<dbReference type="NCBIfam" id="TIGR00229">
    <property type="entry name" value="sensory_box"/>
    <property type="match status" value="1"/>
</dbReference>
<dbReference type="Pfam" id="PF07228">
    <property type="entry name" value="SpoIIE"/>
    <property type="match status" value="1"/>
</dbReference>
<dbReference type="InterPro" id="IPR003594">
    <property type="entry name" value="HATPase_dom"/>
</dbReference>
<dbReference type="Gene3D" id="3.30.565.10">
    <property type="entry name" value="Histidine kinase-like ATPase, C-terminal domain"/>
    <property type="match status" value="1"/>
</dbReference>
<dbReference type="CDD" id="cd00130">
    <property type="entry name" value="PAS"/>
    <property type="match status" value="1"/>
</dbReference>
<evidence type="ECO:0000313" key="3">
    <source>
        <dbReference type="EMBL" id="KLL11794.1"/>
    </source>
</evidence>
<dbReference type="InterPro" id="IPR000014">
    <property type="entry name" value="PAS"/>
</dbReference>
<organism evidence="3 4">
    <name type="scientific">Protofrankia coriariae</name>
    <dbReference type="NCBI Taxonomy" id="1562887"/>
    <lineage>
        <taxon>Bacteria</taxon>
        <taxon>Bacillati</taxon>
        <taxon>Actinomycetota</taxon>
        <taxon>Actinomycetes</taxon>
        <taxon>Frankiales</taxon>
        <taxon>Frankiaceae</taxon>
        <taxon>Protofrankia</taxon>
    </lineage>
</organism>
<dbReference type="InterPro" id="IPR036890">
    <property type="entry name" value="HATPase_C_sf"/>
</dbReference>
<evidence type="ECO:0000259" key="2">
    <source>
        <dbReference type="PROSITE" id="PS50112"/>
    </source>
</evidence>
<dbReference type="PANTHER" id="PTHR43156:SF2">
    <property type="entry name" value="STAGE II SPORULATION PROTEIN E"/>
    <property type="match status" value="1"/>
</dbReference>
<dbReference type="InterPro" id="IPR003018">
    <property type="entry name" value="GAF"/>
</dbReference>
<sequence length="799" mass="85187">MAALDARGVLTAWTAGAGRLLGYRPDEVVGRAAADLLAVDLPASVLPGIERREECNGRVMLRRRDGRAVEIDVHAAPTHGTRGNSGWVVVALEPGEPGSRHDTAAALRNWALDQMPIVLGIYDREKRMVGGNEEAQRVIAAREEAVLGLRPGEIFPSLIADQVEQLMTQVIRTGERSTLEMVTPLPGESHAHAWSVFLYPVKDPAGTVRGVSTAALDTTTQYRARQRLAVVNAASVRIGSTLDTVRTAQELADVATEQFADFVSVDLLDSAVGDNEADPRRATAGVLLRRAAQQSVLDGCPESAVEPGKTERYSGDSPLARALVTGRPSRYAIDNPDIQAWLEHDTARARSARAYGIHSLIVVPLLARGTTLGLAVFLRHRTPDPFDTDDLLLAEEITARAALCIDNARRYTHERNTVLALQRSMLPQRTSPHVAVAVASRHPSAGSGSGAGVGGDWFDVVPLSGGRVALVVGDVVGHGIQALATMGRLRLAVRTLADMDMPPDELLTHLDDLVLRLADRADREEGPGAEEMQTAVAGEIGATCLYAVYDPLSRRYTLARAGHPVSAVVAPDGTVDFPELPDGPPLGLGGLPFESVELELPDGSLIALFTNGLIESGESGADAGFDRLSRALTASGGTSSLEQICDNVLDALLPGGVPSDDVAVLLARTQGMDASQVAIWDLPADPAVVARTRKMAIDQLAAWGLEEASFVTELVVSELVTNAIRHAVAPIQLRLIHESSLICEVSDASSTAPHLRRARVFDEGGRGLLLVAQLTQRWGTRHTPHGKIIWAEQSLPTGH</sequence>
<protein>
    <recommendedName>
        <fullName evidence="2">PAS domain-containing protein</fullName>
    </recommendedName>
</protein>
<gene>
    <name evidence="3" type="ORF">FrCorBMG51_08985</name>
</gene>
<dbReference type="Proteomes" id="UP000035425">
    <property type="component" value="Unassembled WGS sequence"/>
</dbReference>
<dbReference type="Pfam" id="PF01590">
    <property type="entry name" value="GAF"/>
    <property type="match status" value="1"/>
</dbReference>
<accession>A0ABR5F540</accession>
<keyword evidence="4" id="KW-1185">Reference proteome</keyword>
<dbReference type="InterPro" id="IPR035965">
    <property type="entry name" value="PAS-like_dom_sf"/>
</dbReference>
<dbReference type="SUPFAM" id="SSF55874">
    <property type="entry name" value="ATPase domain of HSP90 chaperone/DNA topoisomerase II/histidine kinase"/>
    <property type="match status" value="1"/>
</dbReference>
<dbReference type="Pfam" id="PF00989">
    <property type="entry name" value="PAS"/>
    <property type="match status" value="1"/>
</dbReference>
<dbReference type="Pfam" id="PF13581">
    <property type="entry name" value="HATPase_c_2"/>
    <property type="match status" value="1"/>
</dbReference>
<dbReference type="PANTHER" id="PTHR43156">
    <property type="entry name" value="STAGE II SPORULATION PROTEIN E-RELATED"/>
    <property type="match status" value="1"/>
</dbReference>
<feature type="domain" description="PAS" evidence="2">
    <location>
        <begin position="1"/>
        <end position="31"/>
    </location>
</feature>